<comment type="caution">
    <text evidence="5">The sequence shown here is derived from an EMBL/GenBank/DDBJ whole genome shotgun (WGS) entry which is preliminary data.</text>
</comment>
<feature type="region of interest" description="Disordered" evidence="3">
    <location>
        <begin position="115"/>
        <end position="143"/>
    </location>
</feature>
<feature type="domain" description="Core-binding (CB)" evidence="4">
    <location>
        <begin position="1"/>
        <end position="91"/>
    </location>
</feature>
<keyword evidence="1 2" id="KW-0238">DNA-binding</keyword>
<name>A0A5C5RMU1_9ACTN</name>
<reference evidence="5 6" key="1">
    <citation type="submission" date="2019-06" db="EMBL/GenBank/DDBJ databases">
        <authorList>
            <person name="Teng J.L.L."/>
            <person name="Lee H.H."/>
            <person name="Lau S.K.P."/>
            <person name="Woo P.C.Y."/>
        </authorList>
    </citation>
    <scope>NUCLEOTIDE SEQUENCE [LARGE SCALE GENOMIC DNA]</scope>
    <source>
        <strain evidence="5 6">HKU70</strain>
    </source>
</reference>
<feature type="compositionally biased region" description="Basic residues" evidence="3">
    <location>
        <begin position="198"/>
        <end position="213"/>
    </location>
</feature>
<dbReference type="OrthoDB" id="9803188at2"/>
<proteinExistence type="predicted"/>
<evidence type="ECO:0000259" key="4">
    <source>
        <dbReference type="PROSITE" id="PS51900"/>
    </source>
</evidence>
<dbReference type="PROSITE" id="PS51900">
    <property type="entry name" value="CB"/>
    <property type="match status" value="1"/>
</dbReference>
<feature type="region of interest" description="Disordered" evidence="3">
    <location>
        <begin position="184"/>
        <end position="230"/>
    </location>
</feature>
<evidence type="ECO:0000256" key="1">
    <source>
        <dbReference type="ARBA" id="ARBA00023125"/>
    </source>
</evidence>
<evidence type="ECO:0000313" key="5">
    <source>
        <dbReference type="EMBL" id="TWS23803.1"/>
    </source>
</evidence>
<dbReference type="Gene3D" id="1.10.150.130">
    <property type="match status" value="1"/>
</dbReference>
<organism evidence="5 6">
    <name type="scientific">Tsukamurella sputi</name>
    <dbReference type="NCBI Taxonomy" id="2591848"/>
    <lineage>
        <taxon>Bacteria</taxon>
        <taxon>Bacillati</taxon>
        <taxon>Actinomycetota</taxon>
        <taxon>Actinomycetes</taxon>
        <taxon>Mycobacteriales</taxon>
        <taxon>Tsukamurellaceae</taxon>
        <taxon>Tsukamurella</taxon>
    </lineage>
</organism>
<protein>
    <recommendedName>
        <fullName evidence="4">Core-binding (CB) domain-containing protein</fullName>
    </recommendedName>
</protein>
<gene>
    <name evidence="5" type="ORF">FK268_13685</name>
</gene>
<dbReference type="EMBL" id="VIGV01000004">
    <property type="protein sequence ID" value="TWS23803.1"/>
    <property type="molecule type" value="Genomic_DNA"/>
</dbReference>
<evidence type="ECO:0000256" key="2">
    <source>
        <dbReference type="PROSITE-ProRule" id="PRU01248"/>
    </source>
</evidence>
<reference evidence="5 6" key="2">
    <citation type="submission" date="2019-08" db="EMBL/GenBank/DDBJ databases">
        <title>Tsukamurella conjunctivitidis sp. nov., Tsukamurella assacharolytica sp. nov. and Tsukamurella sputae sp. nov. isolated from patients with conjunctivitis, bacteraemia (lymphoma) and respiratory infection (sputum) in Hong Kong.</title>
        <authorList>
            <person name="Fok K.M.N."/>
            <person name="Fong J.Y.H."/>
        </authorList>
    </citation>
    <scope>NUCLEOTIDE SEQUENCE [LARGE SCALE GENOMIC DNA]</scope>
    <source>
        <strain evidence="5 6">HKU70</strain>
    </source>
</reference>
<dbReference type="InterPro" id="IPR044068">
    <property type="entry name" value="CB"/>
</dbReference>
<evidence type="ECO:0000256" key="3">
    <source>
        <dbReference type="SAM" id="MobiDB-lite"/>
    </source>
</evidence>
<dbReference type="Proteomes" id="UP000319792">
    <property type="component" value="Unassembled WGS sequence"/>
</dbReference>
<keyword evidence="6" id="KW-1185">Reference proteome</keyword>
<dbReference type="InterPro" id="IPR010998">
    <property type="entry name" value="Integrase_recombinase_N"/>
</dbReference>
<feature type="compositionally biased region" description="Basic and acidic residues" evidence="3">
    <location>
        <begin position="221"/>
        <end position="230"/>
    </location>
</feature>
<dbReference type="AlphaFoldDB" id="A0A5C5RMU1"/>
<sequence>MIDAEYSPNTVAGYAYGLRHRLKFLAAKGLSINDFRTPTAFEFLGYLRRIPSGRPEQRLGLAGATDHGRLLAPSSVQRKLAATSSFLRVGDRDRVPPTGVGMVGDQNCHHFGATSAGNTDRAGLPPHTDSRSAGRCARRAPSTATETLVSPRECPGHRFIIRSVCVPRPETADDQRIHVCSRTRTVPRSSAAAPPLTTHKRTEHHRALSRHHCAPSSHTGVADRRRVDPR</sequence>
<accession>A0A5C5RMU1</accession>
<dbReference type="GO" id="GO:0003677">
    <property type="term" value="F:DNA binding"/>
    <property type="evidence" value="ECO:0007669"/>
    <property type="project" value="UniProtKB-UniRule"/>
</dbReference>
<evidence type="ECO:0000313" key="6">
    <source>
        <dbReference type="Proteomes" id="UP000319792"/>
    </source>
</evidence>